<proteinExistence type="predicted"/>
<organism evidence="1 2">
    <name type="scientific">Trichothecium roseum</name>
    <dbReference type="NCBI Taxonomy" id="47278"/>
    <lineage>
        <taxon>Eukaryota</taxon>
        <taxon>Fungi</taxon>
        <taxon>Dikarya</taxon>
        <taxon>Ascomycota</taxon>
        <taxon>Pezizomycotina</taxon>
        <taxon>Sordariomycetes</taxon>
        <taxon>Hypocreomycetidae</taxon>
        <taxon>Hypocreales</taxon>
        <taxon>Hypocreales incertae sedis</taxon>
        <taxon>Trichothecium</taxon>
    </lineage>
</organism>
<evidence type="ECO:0000313" key="1">
    <source>
        <dbReference type="EMBL" id="KAI9900222.1"/>
    </source>
</evidence>
<dbReference type="EMBL" id="CM047943">
    <property type="protein sequence ID" value="KAI9900222.1"/>
    <property type="molecule type" value="Genomic_DNA"/>
</dbReference>
<reference evidence="1" key="1">
    <citation type="submission" date="2022-10" db="EMBL/GenBank/DDBJ databases">
        <title>Complete Genome of Trichothecium roseum strain YXFP-22015, a Plant Pathogen Isolated from Citrus.</title>
        <authorList>
            <person name="Wang Y."/>
            <person name="Zhu L."/>
        </authorList>
    </citation>
    <scope>NUCLEOTIDE SEQUENCE</scope>
    <source>
        <strain evidence="1">YXFP-22015</strain>
    </source>
</reference>
<evidence type="ECO:0000313" key="2">
    <source>
        <dbReference type="Proteomes" id="UP001163324"/>
    </source>
</evidence>
<comment type="caution">
    <text evidence="1">The sequence shown here is derived from an EMBL/GenBank/DDBJ whole genome shotgun (WGS) entry which is preliminary data.</text>
</comment>
<gene>
    <name evidence="1" type="ORF">N3K66_004484</name>
</gene>
<sequence>MQLTSLLTLAAAASAAALPSRRAAEAEAKSMMADAPEWTIQSLKRNCKGDDSRCVFEFYVDTHAKDVEPTWCKFAIDAEEGGAASQTDGPAQECGNFTVTSGWSGQFGPDQGFTVLSIVDYAKRLIIWGGYTDKQIQSGKPVKPDQSYAPVSIPE</sequence>
<dbReference type="Proteomes" id="UP001163324">
    <property type="component" value="Chromosome 4"/>
</dbReference>
<keyword evidence="2" id="KW-1185">Reference proteome</keyword>
<protein>
    <submittedName>
        <fullName evidence="1">Uncharacterized protein</fullName>
    </submittedName>
</protein>
<name>A0ACC0V1Y2_9HYPO</name>
<accession>A0ACC0V1Y2</accession>